<evidence type="ECO:0000313" key="4">
    <source>
        <dbReference type="Proteomes" id="UP001549047"/>
    </source>
</evidence>
<proteinExistence type="predicted"/>
<sequence>MTKTVQTLCVLAALGLGGAALPALANDSTAQMKTGGLEFVQTDDIEMAEEKLYVSPDKVTVEYRFHNKATKDIEALVAFPMPNLESGLEVNVAIDYDAGDNFLGFTVNQDGKDIKPELQQKALVHGVDLTDRLKALNIPLVPNSKASTEALEKLPADKLAELVTLGLARVDQWDDGKGMKDHPTSNWTLNSVYWWKTVYPAGKDVIVKHSYKTSVGGTVDVTYLDENGQPKGEQWNDYVKRYCLDDDMVKVAQKSWKQNQAGKGPLYVENWISYILMTGNNWAGPIGKFTLTVDKGKPENLISLCGDGIKKTGATTFEMQKTEFYPERDLEILLLVPANFQQ</sequence>
<feature type="domain" description="DUF4424" evidence="2">
    <location>
        <begin position="25"/>
        <end position="333"/>
    </location>
</feature>
<keyword evidence="1" id="KW-0732">Signal</keyword>
<comment type="caution">
    <text evidence="3">The sequence shown here is derived from an EMBL/GenBank/DDBJ whole genome shotgun (WGS) entry which is preliminary data.</text>
</comment>
<accession>A0ABV2J360</accession>
<dbReference type="Gene3D" id="2.60.40.3680">
    <property type="match status" value="1"/>
</dbReference>
<dbReference type="Proteomes" id="UP001549047">
    <property type="component" value="Unassembled WGS sequence"/>
</dbReference>
<dbReference type="RefSeq" id="WP_354557653.1">
    <property type="nucleotide sequence ID" value="NZ_JBEPMB010000006.1"/>
</dbReference>
<keyword evidence="4" id="KW-1185">Reference proteome</keyword>
<feature type="chain" id="PRO_5046632363" description="DUF4424 domain-containing protein" evidence="1">
    <location>
        <begin position="26"/>
        <end position="342"/>
    </location>
</feature>
<evidence type="ECO:0000259" key="2">
    <source>
        <dbReference type="Pfam" id="PF14415"/>
    </source>
</evidence>
<evidence type="ECO:0000256" key="1">
    <source>
        <dbReference type="SAM" id="SignalP"/>
    </source>
</evidence>
<organism evidence="3 4">
    <name type="scientific">Rhizobium aquaticum</name>
    <dbReference type="NCBI Taxonomy" id="1549636"/>
    <lineage>
        <taxon>Bacteria</taxon>
        <taxon>Pseudomonadati</taxon>
        <taxon>Pseudomonadota</taxon>
        <taxon>Alphaproteobacteria</taxon>
        <taxon>Hyphomicrobiales</taxon>
        <taxon>Rhizobiaceae</taxon>
        <taxon>Rhizobium/Agrobacterium group</taxon>
        <taxon>Rhizobium</taxon>
    </lineage>
</organism>
<evidence type="ECO:0000313" key="3">
    <source>
        <dbReference type="EMBL" id="MET3615166.1"/>
    </source>
</evidence>
<dbReference type="EMBL" id="JBEPMB010000006">
    <property type="protein sequence ID" value="MET3615166.1"/>
    <property type="molecule type" value="Genomic_DNA"/>
</dbReference>
<feature type="signal peptide" evidence="1">
    <location>
        <begin position="1"/>
        <end position="25"/>
    </location>
</feature>
<dbReference type="InterPro" id="IPR025538">
    <property type="entry name" value="DUF4424"/>
</dbReference>
<protein>
    <recommendedName>
        <fullName evidence="2">DUF4424 domain-containing protein</fullName>
    </recommendedName>
</protein>
<gene>
    <name evidence="3" type="ORF">ABID16_003509</name>
</gene>
<reference evidence="3 4" key="1">
    <citation type="submission" date="2024-06" db="EMBL/GenBank/DDBJ databases">
        <title>Genomic Encyclopedia of Type Strains, Phase IV (KMG-IV): sequencing the most valuable type-strain genomes for metagenomic binning, comparative biology and taxonomic classification.</title>
        <authorList>
            <person name="Goeker M."/>
        </authorList>
    </citation>
    <scope>NUCLEOTIDE SEQUENCE [LARGE SCALE GENOMIC DNA]</scope>
    <source>
        <strain evidence="3 4">DSM 29780</strain>
    </source>
</reference>
<name>A0ABV2J360_9HYPH</name>
<dbReference type="Pfam" id="PF14415">
    <property type="entry name" value="DUF4424"/>
    <property type="match status" value="1"/>
</dbReference>